<organism evidence="8 9">
    <name type="scientific">Streptomyces sp. 900105755</name>
    <dbReference type="NCBI Taxonomy" id="3154389"/>
    <lineage>
        <taxon>Bacteria</taxon>
        <taxon>Bacillati</taxon>
        <taxon>Actinomycetota</taxon>
        <taxon>Actinomycetes</taxon>
        <taxon>Kitasatosporales</taxon>
        <taxon>Streptomycetaceae</taxon>
        <taxon>Streptomyces</taxon>
    </lineage>
</organism>
<dbReference type="RefSeq" id="WP_351959629.1">
    <property type="nucleotide sequence ID" value="NZ_JBEOZM010000015.1"/>
</dbReference>
<dbReference type="SMART" id="SM00421">
    <property type="entry name" value="HTH_LUXR"/>
    <property type="match status" value="1"/>
</dbReference>
<dbReference type="PROSITE" id="PS50110">
    <property type="entry name" value="RESPONSE_REGULATORY"/>
    <property type="match status" value="1"/>
</dbReference>
<evidence type="ECO:0000256" key="2">
    <source>
        <dbReference type="ARBA" id="ARBA00023015"/>
    </source>
</evidence>
<keyword evidence="4" id="KW-0804">Transcription</keyword>
<dbReference type="InterPro" id="IPR011006">
    <property type="entry name" value="CheY-like_superfamily"/>
</dbReference>
<evidence type="ECO:0000313" key="9">
    <source>
        <dbReference type="Proteomes" id="UP001490365"/>
    </source>
</evidence>
<keyword evidence="1 5" id="KW-0597">Phosphoprotein</keyword>
<dbReference type="CDD" id="cd06170">
    <property type="entry name" value="LuxR_C_like"/>
    <property type="match status" value="1"/>
</dbReference>
<dbReference type="SUPFAM" id="SSF52172">
    <property type="entry name" value="CheY-like"/>
    <property type="match status" value="1"/>
</dbReference>
<dbReference type="Proteomes" id="UP001490365">
    <property type="component" value="Unassembled WGS sequence"/>
</dbReference>
<keyword evidence="9" id="KW-1185">Reference proteome</keyword>
<dbReference type="SMART" id="SM00448">
    <property type="entry name" value="REC"/>
    <property type="match status" value="1"/>
</dbReference>
<dbReference type="PROSITE" id="PS50043">
    <property type="entry name" value="HTH_LUXR_2"/>
    <property type="match status" value="1"/>
</dbReference>
<dbReference type="Gene3D" id="3.40.50.2300">
    <property type="match status" value="1"/>
</dbReference>
<proteinExistence type="predicted"/>
<dbReference type="PRINTS" id="PR00038">
    <property type="entry name" value="HTHLUXR"/>
</dbReference>
<evidence type="ECO:0000313" key="8">
    <source>
        <dbReference type="EMBL" id="MER6271220.1"/>
    </source>
</evidence>
<dbReference type="PANTHER" id="PTHR43214">
    <property type="entry name" value="TWO-COMPONENT RESPONSE REGULATOR"/>
    <property type="match status" value="1"/>
</dbReference>
<keyword evidence="2" id="KW-0805">Transcription regulation</keyword>
<dbReference type="Pfam" id="PF00196">
    <property type="entry name" value="GerE"/>
    <property type="match status" value="1"/>
</dbReference>
<reference evidence="8 9" key="1">
    <citation type="submission" date="2024-06" db="EMBL/GenBank/DDBJ databases">
        <title>The Natural Products Discovery Center: Release of the First 8490 Sequenced Strains for Exploring Actinobacteria Biosynthetic Diversity.</title>
        <authorList>
            <person name="Kalkreuter E."/>
            <person name="Kautsar S.A."/>
            <person name="Yang D."/>
            <person name="Bader C.D."/>
            <person name="Teijaro C.N."/>
            <person name="Fluegel L."/>
            <person name="Davis C.M."/>
            <person name="Simpson J.R."/>
            <person name="Lauterbach L."/>
            <person name="Steele A.D."/>
            <person name="Gui C."/>
            <person name="Meng S."/>
            <person name="Li G."/>
            <person name="Viehrig K."/>
            <person name="Ye F."/>
            <person name="Su P."/>
            <person name="Kiefer A.F."/>
            <person name="Nichols A."/>
            <person name="Cepeda A.J."/>
            <person name="Yan W."/>
            <person name="Fan B."/>
            <person name="Jiang Y."/>
            <person name="Adhikari A."/>
            <person name="Zheng C.-J."/>
            <person name="Schuster L."/>
            <person name="Cowan T.M."/>
            <person name="Smanski M.J."/>
            <person name="Chevrette M.G."/>
            <person name="De Carvalho L.P.S."/>
            <person name="Shen B."/>
        </authorList>
    </citation>
    <scope>NUCLEOTIDE SEQUENCE [LARGE SCALE GENOMIC DNA]</scope>
    <source>
        <strain evidence="8 9">NPDC001694</strain>
    </source>
</reference>
<sequence length="242" mass="25093">MEKTGTVSVLVVNDQSLQRLALRMLLAAEPGLTVAGEAADGDEAIRASAALHPDVVLMDSRPSRADAIDTIRRIARPATRTRTSSAGFTGEAAAASRVPRVLMLTAAGQEADAWAALRAGAGGFLLNDADPAELTAAIRVVAAGDAVITPGLTRALIDAVRQQHTVRPLPRTSGLGALTGRERDVLIAVASGWTNAEIAQWLSIAPTTVKTHVSNVLAKIGARARVQAVAFAYESGLIRPAA</sequence>
<evidence type="ECO:0000256" key="3">
    <source>
        <dbReference type="ARBA" id="ARBA00023125"/>
    </source>
</evidence>
<evidence type="ECO:0000256" key="4">
    <source>
        <dbReference type="ARBA" id="ARBA00023163"/>
    </source>
</evidence>
<evidence type="ECO:0000259" key="7">
    <source>
        <dbReference type="PROSITE" id="PS50110"/>
    </source>
</evidence>
<dbReference type="Pfam" id="PF00072">
    <property type="entry name" value="Response_reg"/>
    <property type="match status" value="1"/>
</dbReference>
<dbReference type="InterPro" id="IPR001789">
    <property type="entry name" value="Sig_transdc_resp-reg_receiver"/>
</dbReference>
<dbReference type="InterPro" id="IPR000792">
    <property type="entry name" value="Tscrpt_reg_LuxR_C"/>
</dbReference>
<dbReference type="CDD" id="cd17535">
    <property type="entry name" value="REC_NarL-like"/>
    <property type="match status" value="1"/>
</dbReference>
<dbReference type="InterPro" id="IPR039420">
    <property type="entry name" value="WalR-like"/>
</dbReference>
<dbReference type="InterPro" id="IPR016032">
    <property type="entry name" value="Sig_transdc_resp-reg_C-effctor"/>
</dbReference>
<protein>
    <submittedName>
        <fullName evidence="8">Response regulator transcription factor</fullName>
    </submittedName>
</protein>
<dbReference type="SUPFAM" id="SSF46894">
    <property type="entry name" value="C-terminal effector domain of the bipartite response regulators"/>
    <property type="match status" value="1"/>
</dbReference>
<feature type="domain" description="HTH luxR-type" evidence="6">
    <location>
        <begin position="171"/>
        <end position="236"/>
    </location>
</feature>
<accession>A0ABV1TMM6</accession>
<name>A0ABV1TMM6_9ACTN</name>
<feature type="domain" description="Response regulatory" evidence="7">
    <location>
        <begin position="8"/>
        <end position="142"/>
    </location>
</feature>
<dbReference type="InterPro" id="IPR058245">
    <property type="entry name" value="NreC/VraR/RcsB-like_REC"/>
</dbReference>
<dbReference type="EMBL" id="JBEOZM010000015">
    <property type="protein sequence ID" value="MER6271220.1"/>
    <property type="molecule type" value="Genomic_DNA"/>
</dbReference>
<keyword evidence="3" id="KW-0238">DNA-binding</keyword>
<comment type="caution">
    <text evidence="8">The sequence shown here is derived from an EMBL/GenBank/DDBJ whole genome shotgun (WGS) entry which is preliminary data.</text>
</comment>
<evidence type="ECO:0000256" key="1">
    <source>
        <dbReference type="ARBA" id="ARBA00022553"/>
    </source>
</evidence>
<evidence type="ECO:0000259" key="6">
    <source>
        <dbReference type="PROSITE" id="PS50043"/>
    </source>
</evidence>
<dbReference type="PROSITE" id="PS00622">
    <property type="entry name" value="HTH_LUXR_1"/>
    <property type="match status" value="1"/>
</dbReference>
<feature type="modified residue" description="4-aspartylphosphate" evidence="5">
    <location>
        <position position="59"/>
    </location>
</feature>
<evidence type="ECO:0000256" key="5">
    <source>
        <dbReference type="PROSITE-ProRule" id="PRU00169"/>
    </source>
</evidence>
<dbReference type="PANTHER" id="PTHR43214:SF24">
    <property type="entry name" value="TRANSCRIPTIONAL REGULATORY PROTEIN NARL-RELATED"/>
    <property type="match status" value="1"/>
</dbReference>
<gene>
    <name evidence="8" type="ORF">ABT211_28585</name>
</gene>